<dbReference type="PANTHER" id="PTHR35596:SF1">
    <property type="entry name" value="MICROBIAL-TYPE PARG CATALYTIC DOMAIN-CONTAINING PROTEIN"/>
    <property type="match status" value="1"/>
</dbReference>
<dbReference type="GeneID" id="66073979"/>
<dbReference type="InterPro" id="IPR043472">
    <property type="entry name" value="Macro_dom-like"/>
</dbReference>
<dbReference type="EMBL" id="CM032182">
    <property type="protein sequence ID" value="KAG7097566.1"/>
    <property type="molecule type" value="Genomic_DNA"/>
</dbReference>
<gene>
    <name evidence="2" type="ORF">E1B28_004903</name>
</gene>
<organism evidence="2 3">
    <name type="scientific">Marasmius oreades</name>
    <name type="common">fairy-ring Marasmius</name>
    <dbReference type="NCBI Taxonomy" id="181124"/>
    <lineage>
        <taxon>Eukaryota</taxon>
        <taxon>Fungi</taxon>
        <taxon>Dikarya</taxon>
        <taxon>Basidiomycota</taxon>
        <taxon>Agaricomycotina</taxon>
        <taxon>Agaricomycetes</taxon>
        <taxon>Agaricomycetidae</taxon>
        <taxon>Agaricales</taxon>
        <taxon>Marasmiineae</taxon>
        <taxon>Marasmiaceae</taxon>
        <taxon>Marasmius</taxon>
    </lineage>
</organism>
<name>A0A9P7UZI1_9AGAR</name>
<accession>A0A9P7UZI1</accession>
<reference evidence="2" key="1">
    <citation type="journal article" date="2021" name="Genome Biol. Evol.">
        <title>The assembled and annotated genome of the fairy-ring fungus Marasmius oreades.</title>
        <authorList>
            <person name="Hiltunen M."/>
            <person name="Ament-Velasquez S.L."/>
            <person name="Johannesson H."/>
        </authorList>
    </citation>
    <scope>NUCLEOTIDE SEQUENCE</scope>
    <source>
        <strain evidence="2">03SP1</strain>
    </source>
</reference>
<dbReference type="AlphaFoldDB" id="A0A9P7UZI1"/>
<dbReference type="Gene3D" id="3.40.220.10">
    <property type="entry name" value="Leucine Aminopeptidase, subunit E, domain 1"/>
    <property type="match status" value="1"/>
</dbReference>
<keyword evidence="3" id="KW-1185">Reference proteome</keyword>
<dbReference type="KEGG" id="more:E1B28_004903"/>
<protein>
    <recommendedName>
        <fullName evidence="1">Microbial-type PARG catalytic domain-containing protein</fullName>
    </recommendedName>
</protein>
<dbReference type="Proteomes" id="UP001049176">
    <property type="component" value="Chromosome 2"/>
</dbReference>
<evidence type="ECO:0000313" key="2">
    <source>
        <dbReference type="EMBL" id="KAG7097566.1"/>
    </source>
</evidence>
<evidence type="ECO:0000259" key="1">
    <source>
        <dbReference type="Pfam" id="PF10021"/>
    </source>
</evidence>
<sequence>MPVPLRRRREFIARETVRRSPAIVAEHSKQGATALSTFIPEQLPPLDQVDCPDPFGTPVPVEVVNADAFVTARKMMYLDEEANGNVAMLNLASDIRPAGSWHEHSALEIRQEDSLCYSSTLYTTLKVSYYPIPNVGEGSAAGIYSPGVVIFRDQLENACTELPIEQRRVVSVISVAAPRWPALTDDGMSLRRRTDLDDLRDKIRLVYRMAAYYGKTHLVLVVRCYGMRHVWMSARASSQRDARCSFGS</sequence>
<evidence type="ECO:0000313" key="3">
    <source>
        <dbReference type="Proteomes" id="UP001049176"/>
    </source>
</evidence>
<comment type="caution">
    <text evidence="2">The sequence shown here is derived from an EMBL/GenBank/DDBJ whole genome shotgun (WGS) entry which is preliminary data.</text>
</comment>
<dbReference type="Pfam" id="PF10021">
    <property type="entry name" value="PARG_cat_microb"/>
    <property type="match status" value="1"/>
</dbReference>
<dbReference type="InterPro" id="IPR019261">
    <property type="entry name" value="PARG_cat_microbial"/>
</dbReference>
<dbReference type="PANTHER" id="PTHR35596">
    <property type="entry name" value="DUF2263 DOMAIN-CONTAINING PROTEIN"/>
    <property type="match status" value="1"/>
</dbReference>
<dbReference type="OrthoDB" id="9985428at2759"/>
<dbReference type="RefSeq" id="XP_043014036.1">
    <property type="nucleotide sequence ID" value="XM_043149430.1"/>
</dbReference>
<feature type="domain" description="Microbial-type PARG catalytic" evidence="1">
    <location>
        <begin position="60"/>
        <end position="153"/>
    </location>
</feature>
<proteinExistence type="predicted"/>